<accession>A0A316U6N0</accession>
<feature type="compositionally biased region" description="Polar residues" evidence="2">
    <location>
        <begin position="363"/>
        <end position="392"/>
    </location>
</feature>
<dbReference type="PANTHER" id="PTHR31315">
    <property type="entry name" value="PROTEIN SIP5"/>
    <property type="match status" value="1"/>
</dbReference>
<feature type="compositionally biased region" description="Low complexity" evidence="2">
    <location>
        <begin position="301"/>
        <end position="311"/>
    </location>
</feature>
<dbReference type="STRING" id="1684307.A0A316U6N0"/>
<dbReference type="GeneID" id="37016099"/>
<evidence type="ECO:0000256" key="2">
    <source>
        <dbReference type="SAM" id="MobiDB-lite"/>
    </source>
</evidence>
<keyword evidence="4" id="KW-1185">Reference proteome</keyword>
<feature type="region of interest" description="Disordered" evidence="2">
    <location>
        <begin position="243"/>
        <end position="271"/>
    </location>
</feature>
<feature type="region of interest" description="Disordered" evidence="2">
    <location>
        <begin position="1"/>
        <end position="46"/>
    </location>
</feature>
<dbReference type="PANTHER" id="PTHR31315:SF1">
    <property type="entry name" value="PROTEIN SIP5"/>
    <property type="match status" value="1"/>
</dbReference>
<evidence type="ECO:0000313" key="4">
    <source>
        <dbReference type="Proteomes" id="UP000245942"/>
    </source>
</evidence>
<feature type="compositionally biased region" description="Low complexity" evidence="2">
    <location>
        <begin position="393"/>
        <end position="410"/>
    </location>
</feature>
<feature type="compositionally biased region" description="Low complexity" evidence="2">
    <location>
        <begin position="538"/>
        <end position="553"/>
    </location>
</feature>
<dbReference type="EMBL" id="KZ819329">
    <property type="protein sequence ID" value="PWN19993.1"/>
    <property type="molecule type" value="Genomic_DNA"/>
</dbReference>
<protein>
    <recommendedName>
        <fullName evidence="5">RING-type domain-containing protein</fullName>
    </recommendedName>
</protein>
<dbReference type="AlphaFoldDB" id="A0A316U6N0"/>
<dbReference type="Proteomes" id="UP000245942">
    <property type="component" value="Unassembled WGS sequence"/>
</dbReference>
<comment type="similarity">
    <text evidence="1">Belongs to the SIP5 family.</text>
</comment>
<feature type="compositionally biased region" description="Low complexity" evidence="2">
    <location>
        <begin position="16"/>
        <end position="28"/>
    </location>
</feature>
<feature type="compositionally biased region" description="Polar residues" evidence="2">
    <location>
        <begin position="312"/>
        <end position="337"/>
    </location>
</feature>
<feature type="compositionally biased region" description="Basic and acidic residues" evidence="2">
    <location>
        <begin position="440"/>
        <end position="473"/>
    </location>
</feature>
<dbReference type="CDD" id="cd24139">
    <property type="entry name" value="SIP5-like"/>
    <property type="match status" value="1"/>
</dbReference>
<feature type="compositionally biased region" description="Low complexity" evidence="2">
    <location>
        <begin position="474"/>
        <end position="506"/>
    </location>
</feature>
<proteinExistence type="inferred from homology"/>
<reference evidence="3 4" key="1">
    <citation type="journal article" date="2018" name="Mol. Biol. Evol.">
        <title>Broad Genomic Sampling Reveals a Smut Pathogenic Ancestry of the Fungal Clade Ustilaginomycotina.</title>
        <authorList>
            <person name="Kijpornyongpan T."/>
            <person name="Mondo S.J."/>
            <person name="Barry K."/>
            <person name="Sandor L."/>
            <person name="Lee J."/>
            <person name="Lipzen A."/>
            <person name="Pangilinan J."/>
            <person name="LaButti K."/>
            <person name="Hainaut M."/>
            <person name="Henrissat B."/>
            <person name="Grigoriev I.V."/>
            <person name="Spatafora J.W."/>
            <person name="Aime M.C."/>
        </authorList>
    </citation>
    <scope>NUCLEOTIDE SEQUENCE [LARGE SCALE GENOMIC DNA]</scope>
    <source>
        <strain evidence="3 4">MCA 4718</strain>
    </source>
</reference>
<evidence type="ECO:0008006" key="5">
    <source>
        <dbReference type="Google" id="ProtNLM"/>
    </source>
</evidence>
<evidence type="ECO:0000256" key="1">
    <source>
        <dbReference type="ARBA" id="ARBA00010402"/>
    </source>
</evidence>
<feature type="region of interest" description="Disordered" evidence="2">
    <location>
        <begin position="295"/>
        <end position="414"/>
    </location>
</feature>
<sequence length="603" mass="63671">MGQAATKEHRHAHDGSSSSATSPSYPSTVDGGALEPQGVYPPPHDYDHDVVKSAIVQRKLMPFYKGQDDEDAYSGQVFNTECPICFLYYPSTLNQTRCCSQPICTECFVAIKRADPNHTNPPSSQPAECPFCTADNFGVVFAKPNLSPAEEGHAEGSTSTSHARRKSFAHTNPDVLTTDMVRPDWQQKLTNAQATILRRANRRIIMRQVGERLVPIGVSSSRVGAELPEGTGPGGAIILREGEEWGPYSGSDNGPRNRRSSRRGGASGSGFAQIAGQDMEEMMLMEAMRLSLLEHEEQQRRQAQQQQSSAAATSIPQNTAAAPSSTAEQHASSPINPSSASLGRSSSTSRGQPMAPASRRANRLSQDIRNATPLSEATGTSVSSPARSGSTTVSVQAAPHASSASPSQTAGPALATAPIDFGLRDDVLGELAELIDEPNDDMKRRIETNRAARQARESEDAARREILERRDEVPPSSSAASAGPSRHSNAAPPPASSAAWSGAASPRMPNSANASPFSTPPGSPSTSSRALSPNNPFRSRLASSSGTSSPARFAATNGHIRAISHSEAGGAVPLASAAGQIPFATSTFQSPWSTNQQSQDGTR</sequence>
<dbReference type="RefSeq" id="XP_025347153.1">
    <property type="nucleotide sequence ID" value="XM_025494365.1"/>
</dbReference>
<name>A0A316U6N0_9BASI</name>
<dbReference type="InterPro" id="IPR039301">
    <property type="entry name" value="Sip5/DA2"/>
</dbReference>
<evidence type="ECO:0000313" key="3">
    <source>
        <dbReference type="EMBL" id="PWN19993.1"/>
    </source>
</evidence>
<feature type="compositionally biased region" description="Low complexity" evidence="2">
    <location>
        <begin position="338"/>
        <end position="349"/>
    </location>
</feature>
<organism evidence="3 4">
    <name type="scientific">Pseudomicrostroma glucosiphilum</name>
    <dbReference type="NCBI Taxonomy" id="1684307"/>
    <lineage>
        <taxon>Eukaryota</taxon>
        <taxon>Fungi</taxon>
        <taxon>Dikarya</taxon>
        <taxon>Basidiomycota</taxon>
        <taxon>Ustilaginomycotina</taxon>
        <taxon>Exobasidiomycetes</taxon>
        <taxon>Microstromatales</taxon>
        <taxon>Microstromatales incertae sedis</taxon>
        <taxon>Pseudomicrostroma</taxon>
    </lineage>
</organism>
<feature type="region of interest" description="Disordered" evidence="2">
    <location>
        <begin position="433"/>
        <end position="553"/>
    </location>
</feature>
<dbReference type="OrthoDB" id="21471at2759"/>
<feature type="region of interest" description="Disordered" evidence="2">
    <location>
        <begin position="148"/>
        <end position="175"/>
    </location>
</feature>
<dbReference type="GO" id="GO:0005737">
    <property type="term" value="C:cytoplasm"/>
    <property type="evidence" value="ECO:0007669"/>
    <property type="project" value="TreeGrafter"/>
</dbReference>
<gene>
    <name evidence="3" type="ORF">BCV69DRAFT_299749</name>
</gene>